<name>A0A0W0SWF7_9GAMM</name>
<proteinExistence type="predicted"/>
<reference evidence="1 2" key="1">
    <citation type="submission" date="2015-11" db="EMBL/GenBank/DDBJ databases">
        <title>Genomic analysis of 38 Legionella species identifies large and diverse effector repertoires.</title>
        <authorList>
            <person name="Burstein D."/>
            <person name="Amaro F."/>
            <person name="Zusman T."/>
            <person name="Lifshitz Z."/>
            <person name="Cohen O."/>
            <person name="Gilbert J.A."/>
            <person name="Pupko T."/>
            <person name="Shuman H.A."/>
            <person name="Segal G."/>
        </authorList>
    </citation>
    <scope>NUCLEOTIDE SEQUENCE [LARGE SCALE GENOMIC DNA]</scope>
    <source>
        <strain evidence="1 2">ATCC 700990</strain>
    </source>
</reference>
<dbReference type="PATRIC" id="fig|1212489.4.peg.1360"/>
<dbReference type="AlphaFoldDB" id="A0A0W0SWF7"/>
<gene>
    <name evidence="1" type="ORF">Ldro_1291</name>
</gene>
<sequence>MNTNEKNKLKHDLLNAIVIINSMTKSASNFFNQASISKDGNVLNQEQKDKFLYAMSTIRAQTEKIENYFQILLNQ</sequence>
<dbReference type="OrthoDB" id="5646140at2"/>
<dbReference type="RefSeq" id="WP_058495593.1">
    <property type="nucleotide sequence ID" value="NZ_CAAAIU010000018.1"/>
</dbReference>
<comment type="caution">
    <text evidence="1">The sequence shown here is derived from an EMBL/GenBank/DDBJ whole genome shotgun (WGS) entry which is preliminary data.</text>
</comment>
<organism evidence="1 2">
    <name type="scientific">Legionella drozanskii LLAP-1</name>
    <dbReference type="NCBI Taxonomy" id="1212489"/>
    <lineage>
        <taxon>Bacteria</taxon>
        <taxon>Pseudomonadati</taxon>
        <taxon>Pseudomonadota</taxon>
        <taxon>Gammaproteobacteria</taxon>
        <taxon>Legionellales</taxon>
        <taxon>Legionellaceae</taxon>
        <taxon>Legionella</taxon>
    </lineage>
</organism>
<dbReference type="EMBL" id="LNXY01000020">
    <property type="protein sequence ID" value="KTC87672.1"/>
    <property type="molecule type" value="Genomic_DNA"/>
</dbReference>
<evidence type="ECO:0000313" key="1">
    <source>
        <dbReference type="EMBL" id="KTC87672.1"/>
    </source>
</evidence>
<dbReference type="STRING" id="1212489.Ldro_1291"/>
<dbReference type="Proteomes" id="UP000054736">
    <property type="component" value="Unassembled WGS sequence"/>
</dbReference>
<keyword evidence="2" id="KW-1185">Reference proteome</keyword>
<protein>
    <submittedName>
        <fullName evidence="1">Uncharacterized protein</fullName>
    </submittedName>
</protein>
<evidence type="ECO:0000313" key="2">
    <source>
        <dbReference type="Proteomes" id="UP000054736"/>
    </source>
</evidence>
<accession>A0A0W0SWF7</accession>